<dbReference type="PANTHER" id="PTHR48228:SF6">
    <property type="entry name" value="L-CARNITINE COA-TRANSFERASE"/>
    <property type="match status" value="1"/>
</dbReference>
<dbReference type="RefSeq" id="WP_034789614.1">
    <property type="nucleotide sequence ID" value="NZ_AWFF01000001.1"/>
</dbReference>
<dbReference type="OrthoDB" id="9806585at2"/>
<sequence length="401" mass="43993">MTETSTERSGPLTDLRVIELGQLVAGPFCGQMFADMGADVIKVEPPGQGDPLREWGRDGFPLWWSVCARGKRCITLNLRTEEGQGLLKQLVSEADFLVENFRPGTLEKWGLGYEELKKVNPGLIMIRVSGYGQTGPYSSRPGYASVGEAMGGVRYLMGEPDRKPSRAGISLGDSLAGLFSAFGALAALHHREKTGEGQMIDTSIYESVLAFMEGLVPEYQFEDYTRERSGSVLPSIAPSNIYDGRDGMVIIAANQPTVFARLCKAIGQPDLKDDPRFNTHAGRGENMAELDAIINEWTSSRTIDEIEAEMVEAAVPVGKVFRASDMLEDPHYKARQSLVEVPSERWPGILQQNIVPRLTGTPGKIRWAGPDRLGQHTADVLTDLLELTPEQVEKLKQSGIV</sequence>
<dbReference type="InterPro" id="IPR003673">
    <property type="entry name" value="CoA-Trfase_fam_III"/>
</dbReference>
<dbReference type="Proteomes" id="UP000027037">
    <property type="component" value="Unassembled WGS sequence"/>
</dbReference>
<dbReference type="InterPro" id="IPR044855">
    <property type="entry name" value="CoA-Trfase_III_dom3_sf"/>
</dbReference>
<dbReference type="PATRIC" id="fig|1280946.3.peg.59"/>
<proteinExistence type="predicted"/>
<keyword evidence="1 2" id="KW-0808">Transferase</keyword>
<name>A0A062UFY2_9PROT</name>
<comment type="caution">
    <text evidence="2">The sequence shown here is derived from an EMBL/GenBank/DDBJ whole genome shotgun (WGS) entry which is preliminary data.</text>
</comment>
<dbReference type="PANTHER" id="PTHR48228">
    <property type="entry name" value="SUCCINYL-COA--D-CITRAMALATE COA-TRANSFERASE"/>
    <property type="match status" value="1"/>
</dbReference>
<accession>A0A062UFY2</accession>
<dbReference type="eggNOG" id="COG1804">
    <property type="taxonomic scope" value="Bacteria"/>
</dbReference>
<dbReference type="SUPFAM" id="SSF89796">
    <property type="entry name" value="CoA-transferase family III (CaiB/BaiF)"/>
    <property type="match status" value="1"/>
</dbReference>
<dbReference type="EMBL" id="AWFF01000001">
    <property type="protein sequence ID" value="KCZ57197.1"/>
    <property type="molecule type" value="Genomic_DNA"/>
</dbReference>
<evidence type="ECO:0000313" key="3">
    <source>
        <dbReference type="Proteomes" id="UP000027037"/>
    </source>
</evidence>
<dbReference type="InterPro" id="IPR050509">
    <property type="entry name" value="CoA-transferase_III"/>
</dbReference>
<gene>
    <name evidence="2" type="ORF">HY29_00290</name>
</gene>
<evidence type="ECO:0000256" key="1">
    <source>
        <dbReference type="ARBA" id="ARBA00022679"/>
    </source>
</evidence>
<dbReference type="Gene3D" id="3.30.1540.10">
    <property type="entry name" value="formyl-coa transferase, domain 3"/>
    <property type="match status" value="1"/>
</dbReference>
<dbReference type="Gene3D" id="3.40.50.10540">
    <property type="entry name" value="Crotonobetainyl-coa:carnitine coa-transferase, domain 1"/>
    <property type="match status" value="1"/>
</dbReference>
<dbReference type="GO" id="GO:0016740">
    <property type="term" value="F:transferase activity"/>
    <property type="evidence" value="ECO:0007669"/>
    <property type="project" value="UniProtKB-KW"/>
</dbReference>
<dbReference type="STRING" id="1280946.HY29_00290"/>
<dbReference type="AlphaFoldDB" id="A0A062UFY2"/>
<keyword evidence="3" id="KW-1185">Reference proteome</keyword>
<protein>
    <submittedName>
        <fullName evidence="2">CoA transferase</fullName>
    </submittedName>
</protein>
<dbReference type="Pfam" id="PF02515">
    <property type="entry name" value="CoA_transf_3"/>
    <property type="match status" value="1"/>
</dbReference>
<evidence type="ECO:0000313" key="2">
    <source>
        <dbReference type="EMBL" id="KCZ57197.1"/>
    </source>
</evidence>
<organism evidence="2 3">
    <name type="scientific">Hyphomonas beringensis</name>
    <dbReference type="NCBI Taxonomy" id="1280946"/>
    <lineage>
        <taxon>Bacteria</taxon>
        <taxon>Pseudomonadati</taxon>
        <taxon>Pseudomonadota</taxon>
        <taxon>Alphaproteobacteria</taxon>
        <taxon>Hyphomonadales</taxon>
        <taxon>Hyphomonadaceae</taxon>
        <taxon>Hyphomonas</taxon>
    </lineage>
</organism>
<reference evidence="2 3" key="1">
    <citation type="journal article" date="2014" name="Antonie Van Leeuwenhoek">
        <title>Hyphomonas beringensis sp. nov. and Hyphomonas chukchiensis sp. nov., isolated from surface seawater of the Bering Sea and Chukchi Sea.</title>
        <authorList>
            <person name="Li C."/>
            <person name="Lai Q."/>
            <person name="Li G."/>
            <person name="Dong C."/>
            <person name="Wang J."/>
            <person name="Liao Y."/>
            <person name="Shao Z."/>
        </authorList>
    </citation>
    <scope>NUCLEOTIDE SEQUENCE [LARGE SCALE GENOMIC DNA]</scope>
    <source>
        <strain evidence="2 3">25B14_1</strain>
    </source>
</reference>
<dbReference type="InterPro" id="IPR023606">
    <property type="entry name" value="CoA-Trfase_III_dom_1_sf"/>
</dbReference>